<protein>
    <submittedName>
        <fullName evidence="1">Uncharacterized protein</fullName>
    </submittedName>
</protein>
<name>A0A7J9CMX1_GOSGO</name>
<sequence>MWNPRLTQTNQAARLMLKLDPMDARFMSHKGGNQMGLAIMVRYRLGEPNLKMMKRVRESGMAMAMVSDLRAFMNGDDSVDRKLENETMAAFVQTLHQQIVSSYFELFWYSIRNFRTINFKQI</sequence>
<proteinExistence type="predicted"/>
<keyword evidence="2" id="KW-1185">Reference proteome</keyword>
<evidence type="ECO:0000313" key="2">
    <source>
        <dbReference type="Proteomes" id="UP000593579"/>
    </source>
</evidence>
<dbReference type="EMBL" id="JABEZY010000011">
    <property type="protein sequence ID" value="MBA0749644.1"/>
    <property type="molecule type" value="Genomic_DNA"/>
</dbReference>
<accession>A0A7J9CMX1</accession>
<dbReference type="Proteomes" id="UP000593579">
    <property type="component" value="Unassembled WGS sequence"/>
</dbReference>
<dbReference type="OrthoDB" id="982959at2759"/>
<comment type="caution">
    <text evidence="1">The sequence shown here is derived from an EMBL/GenBank/DDBJ whole genome shotgun (WGS) entry which is preliminary data.</text>
</comment>
<evidence type="ECO:0000313" key="1">
    <source>
        <dbReference type="EMBL" id="MBA0749644.1"/>
    </source>
</evidence>
<reference evidence="1 2" key="1">
    <citation type="journal article" date="2019" name="Genome Biol. Evol.">
        <title>Insights into the evolution of the New World diploid cottons (Gossypium, subgenus Houzingenia) based on genome sequencing.</title>
        <authorList>
            <person name="Grover C.E."/>
            <person name="Arick M.A. 2nd"/>
            <person name="Thrash A."/>
            <person name="Conover J.L."/>
            <person name="Sanders W.S."/>
            <person name="Peterson D.G."/>
            <person name="Frelichowski J.E."/>
            <person name="Scheffler J.A."/>
            <person name="Scheffler B.E."/>
            <person name="Wendel J.F."/>
        </authorList>
    </citation>
    <scope>NUCLEOTIDE SEQUENCE [LARGE SCALE GENOMIC DNA]</scope>
    <source>
        <strain evidence="1">5</strain>
        <tissue evidence="1">Leaf</tissue>
    </source>
</reference>
<organism evidence="1 2">
    <name type="scientific">Gossypium gossypioides</name>
    <name type="common">Mexican cotton</name>
    <name type="synonym">Selera gossypioides</name>
    <dbReference type="NCBI Taxonomy" id="34282"/>
    <lineage>
        <taxon>Eukaryota</taxon>
        <taxon>Viridiplantae</taxon>
        <taxon>Streptophyta</taxon>
        <taxon>Embryophyta</taxon>
        <taxon>Tracheophyta</taxon>
        <taxon>Spermatophyta</taxon>
        <taxon>Magnoliopsida</taxon>
        <taxon>eudicotyledons</taxon>
        <taxon>Gunneridae</taxon>
        <taxon>Pentapetalae</taxon>
        <taxon>rosids</taxon>
        <taxon>malvids</taxon>
        <taxon>Malvales</taxon>
        <taxon>Malvaceae</taxon>
        <taxon>Malvoideae</taxon>
        <taxon>Gossypium</taxon>
    </lineage>
</organism>
<dbReference type="AlphaFoldDB" id="A0A7J9CMX1"/>
<gene>
    <name evidence="1" type="ORF">Gogos_003546</name>
</gene>